<feature type="domain" description="Thioredoxin" evidence="2">
    <location>
        <begin position="20"/>
        <end position="113"/>
    </location>
</feature>
<evidence type="ECO:0000259" key="2">
    <source>
        <dbReference type="Pfam" id="PF06110"/>
    </source>
</evidence>
<reference evidence="3" key="2">
    <citation type="journal article" date="2020" name="Nat. Commun.">
        <title>Large-scale genome sequencing of mycorrhizal fungi provides insights into the early evolution of symbiotic traits.</title>
        <authorList>
            <person name="Miyauchi S."/>
            <person name="Kiss E."/>
            <person name="Kuo A."/>
            <person name="Drula E."/>
            <person name="Kohler A."/>
            <person name="Sanchez-Garcia M."/>
            <person name="Morin E."/>
            <person name="Andreopoulos B."/>
            <person name="Barry K.W."/>
            <person name="Bonito G."/>
            <person name="Buee M."/>
            <person name="Carver A."/>
            <person name="Chen C."/>
            <person name="Cichocki N."/>
            <person name="Clum A."/>
            <person name="Culley D."/>
            <person name="Crous P.W."/>
            <person name="Fauchery L."/>
            <person name="Girlanda M."/>
            <person name="Hayes R.D."/>
            <person name="Keri Z."/>
            <person name="LaButti K."/>
            <person name="Lipzen A."/>
            <person name="Lombard V."/>
            <person name="Magnuson J."/>
            <person name="Maillard F."/>
            <person name="Murat C."/>
            <person name="Nolan M."/>
            <person name="Ohm R.A."/>
            <person name="Pangilinan J."/>
            <person name="Pereira M.F."/>
            <person name="Perotto S."/>
            <person name="Peter M."/>
            <person name="Pfister S."/>
            <person name="Riley R."/>
            <person name="Sitrit Y."/>
            <person name="Stielow J.B."/>
            <person name="Szollosi G."/>
            <person name="Zifcakova L."/>
            <person name="Stursova M."/>
            <person name="Spatafora J.W."/>
            <person name="Tedersoo L."/>
            <person name="Vaario L.M."/>
            <person name="Yamada A."/>
            <person name="Yan M."/>
            <person name="Wang P."/>
            <person name="Xu J."/>
            <person name="Bruns T."/>
            <person name="Baldrian P."/>
            <person name="Vilgalys R."/>
            <person name="Dunand C."/>
            <person name="Henrissat B."/>
            <person name="Grigoriev I.V."/>
            <person name="Hibbett D."/>
            <person name="Nagy L.G."/>
            <person name="Martin F.M."/>
        </authorList>
    </citation>
    <scope>NUCLEOTIDE SEQUENCE</scope>
    <source>
        <strain evidence="3">Prilba</strain>
    </source>
</reference>
<evidence type="ECO:0000256" key="1">
    <source>
        <dbReference type="ARBA" id="ARBA00008987"/>
    </source>
</evidence>
<gene>
    <name evidence="3" type="ORF">DFH94DRAFT_733545</name>
</gene>
<dbReference type="AlphaFoldDB" id="A0A9P5MYF7"/>
<sequence>MPLNTVPNPLELSSYEGVIENFVIFYASRDESGRMWCPDCRDVEDIIKRTFASADDGPSGLIVYVGQKSEWKTEGSKFRLEPWRIQSIPTIVKLKDGVEVERLVEGDITASTLAALVE</sequence>
<dbReference type="Gene3D" id="3.40.30.10">
    <property type="entry name" value="Glutaredoxin"/>
    <property type="match status" value="1"/>
</dbReference>
<dbReference type="GO" id="GO:0005829">
    <property type="term" value="C:cytosol"/>
    <property type="evidence" value="ECO:0007669"/>
    <property type="project" value="TreeGrafter"/>
</dbReference>
<dbReference type="Pfam" id="PF06110">
    <property type="entry name" value="TXD17-like_Trx"/>
    <property type="match status" value="1"/>
</dbReference>
<comment type="similarity">
    <text evidence="1">Belongs to the thioredoxin family.</text>
</comment>
<keyword evidence="4" id="KW-1185">Reference proteome</keyword>
<name>A0A9P5MYF7_9AGAM</name>
<dbReference type="OrthoDB" id="78947at2759"/>
<reference evidence="3" key="1">
    <citation type="submission" date="2019-10" db="EMBL/GenBank/DDBJ databases">
        <authorList>
            <consortium name="DOE Joint Genome Institute"/>
            <person name="Kuo A."/>
            <person name="Miyauchi S."/>
            <person name="Kiss E."/>
            <person name="Drula E."/>
            <person name="Kohler A."/>
            <person name="Sanchez-Garcia M."/>
            <person name="Andreopoulos B."/>
            <person name="Barry K.W."/>
            <person name="Bonito G."/>
            <person name="Buee M."/>
            <person name="Carver A."/>
            <person name="Chen C."/>
            <person name="Cichocki N."/>
            <person name="Clum A."/>
            <person name="Culley D."/>
            <person name="Crous P.W."/>
            <person name="Fauchery L."/>
            <person name="Girlanda M."/>
            <person name="Hayes R."/>
            <person name="Keri Z."/>
            <person name="LaButti K."/>
            <person name="Lipzen A."/>
            <person name="Lombard V."/>
            <person name="Magnuson J."/>
            <person name="Maillard F."/>
            <person name="Morin E."/>
            <person name="Murat C."/>
            <person name="Nolan M."/>
            <person name="Ohm R."/>
            <person name="Pangilinan J."/>
            <person name="Pereira M."/>
            <person name="Perotto S."/>
            <person name="Peter M."/>
            <person name="Riley R."/>
            <person name="Sitrit Y."/>
            <person name="Stielow B."/>
            <person name="Szollosi G."/>
            <person name="Zifcakova L."/>
            <person name="Stursova M."/>
            <person name="Spatafora J.W."/>
            <person name="Tedersoo L."/>
            <person name="Vaario L.-M."/>
            <person name="Yamada A."/>
            <person name="Yan M."/>
            <person name="Wang P."/>
            <person name="Xu J."/>
            <person name="Bruns T."/>
            <person name="Baldrian P."/>
            <person name="Vilgalys R."/>
            <person name="Henrissat B."/>
            <person name="Grigoriev I.V."/>
            <person name="Hibbett D."/>
            <person name="Nagy L.G."/>
            <person name="Martin F.M."/>
        </authorList>
    </citation>
    <scope>NUCLEOTIDE SEQUENCE</scope>
    <source>
        <strain evidence="3">Prilba</strain>
    </source>
</reference>
<dbReference type="PANTHER" id="PTHR12452:SF0">
    <property type="entry name" value="THIOREDOXIN DOMAIN-CONTAINING PROTEIN 17"/>
    <property type="match status" value="1"/>
</dbReference>
<evidence type="ECO:0000313" key="3">
    <source>
        <dbReference type="EMBL" id="KAF8481881.1"/>
    </source>
</evidence>
<dbReference type="InterPro" id="IPR036249">
    <property type="entry name" value="Thioredoxin-like_sf"/>
</dbReference>
<dbReference type="InterPro" id="IPR010357">
    <property type="entry name" value="TXNDC17_dom"/>
</dbReference>
<protein>
    <recommendedName>
        <fullName evidence="2">Thioredoxin domain-containing protein</fullName>
    </recommendedName>
</protein>
<accession>A0A9P5MYF7</accession>
<dbReference type="Proteomes" id="UP000759537">
    <property type="component" value="Unassembled WGS sequence"/>
</dbReference>
<dbReference type="InterPro" id="IPR045108">
    <property type="entry name" value="TXNDC17-like"/>
</dbReference>
<comment type="caution">
    <text evidence="3">The sequence shown here is derived from an EMBL/GenBank/DDBJ whole genome shotgun (WGS) entry which is preliminary data.</text>
</comment>
<dbReference type="PANTHER" id="PTHR12452">
    <property type="entry name" value="42-9-9 PROTEIN-RELATED"/>
    <property type="match status" value="1"/>
</dbReference>
<evidence type="ECO:0000313" key="4">
    <source>
        <dbReference type="Proteomes" id="UP000759537"/>
    </source>
</evidence>
<dbReference type="GO" id="GO:0047134">
    <property type="term" value="F:protein-disulfide reductase [NAD(P)H] activity"/>
    <property type="evidence" value="ECO:0007669"/>
    <property type="project" value="InterPro"/>
</dbReference>
<dbReference type="EMBL" id="WHVB01000006">
    <property type="protein sequence ID" value="KAF8481881.1"/>
    <property type="molecule type" value="Genomic_DNA"/>
</dbReference>
<proteinExistence type="inferred from homology"/>
<dbReference type="SUPFAM" id="SSF52833">
    <property type="entry name" value="Thioredoxin-like"/>
    <property type="match status" value="1"/>
</dbReference>
<organism evidence="3 4">
    <name type="scientific">Russula ochroleuca</name>
    <dbReference type="NCBI Taxonomy" id="152965"/>
    <lineage>
        <taxon>Eukaryota</taxon>
        <taxon>Fungi</taxon>
        <taxon>Dikarya</taxon>
        <taxon>Basidiomycota</taxon>
        <taxon>Agaricomycotina</taxon>
        <taxon>Agaricomycetes</taxon>
        <taxon>Russulales</taxon>
        <taxon>Russulaceae</taxon>
        <taxon>Russula</taxon>
    </lineage>
</organism>